<comment type="caution">
    <text evidence="1">The sequence shown here is derived from an EMBL/GenBank/DDBJ whole genome shotgun (WGS) entry which is preliminary data.</text>
</comment>
<reference evidence="1 2" key="1">
    <citation type="submission" date="2021-02" db="EMBL/GenBank/DDBJ databases">
        <title>Bacillus sp. RD4P76, an endophyte from a halophyte.</title>
        <authorList>
            <person name="Sun J.-Q."/>
        </authorList>
    </citation>
    <scope>NUCLEOTIDE SEQUENCE [LARGE SCALE GENOMIC DNA]</scope>
    <source>
        <strain evidence="1 2">RD4P76</strain>
    </source>
</reference>
<name>A0ABS2DMS8_9BACI</name>
<accession>A0ABS2DMS8</accession>
<dbReference type="Pfam" id="PF26344">
    <property type="entry name" value="YuzC"/>
    <property type="match status" value="1"/>
</dbReference>
<dbReference type="InterPro" id="IPR058870">
    <property type="entry name" value="YuzC"/>
</dbReference>
<evidence type="ECO:0000313" key="1">
    <source>
        <dbReference type="EMBL" id="MBM6619807.1"/>
    </source>
</evidence>
<sequence>MSVIRNYQQFGFSVNTIREYPDVDSTKFSESATTFRGLMKDASKVLDRLADSKAFAHDVMSAAQLSNTIKVEQLIESTGLNSKVTPTFNPDGLTMVFHDQVEETDCCKLTMTLRW</sequence>
<dbReference type="EMBL" id="JAFELM010000045">
    <property type="protein sequence ID" value="MBM6619807.1"/>
    <property type="molecule type" value="Genomic_DNA"/>
</dbReference>
<protein>
    <submittedName>
        <fullName evidence="1">Uncharacterized protein</fullName>
    </submittedName>
</protein>
<dbReference type="RefSeq" id="WP_204205291.1">
    <property type="nucleotide sequence ID" value="NZ_JAFELM010000045.1"/>
</dbReference>
<evidence type="ECO:0000313" key="2">
    <source>
        <dbReference type="Proteomes" id="UP001518925"/>
    </source>
</evidence>
<gene>
    <name evidence="1" type="ORF">JR050_19275</name>
</gene>
<proteinExistence type="predicted"/>
<dbReference type="Proteomes" id="UP001518925">
    <property type="component" value="Unassembled WGS sequence"/>
</dbReference>
<organism evidence="1 2">
    <name type="scientific">Bacillus suaedaesalsae</name>
    <dbReference type="NCBI Taxonomy" id="2810349"/>
    <lineage>
        <taxon>Bacteria</taxon>
        <taxon>Bacillati</taxon>
        <taxon>Bacillota</taxon>
        <taxon>Bacilli</taxon>
        <taxon>Bacillales</taxon>
        <taxon>Bacillaceae</taxon>
        <taxon>Bacillus</taxon>
    </lineage>
</organism>
<keyword evidence="2" id="KW-1185">Reference proteome</keyword>